<evidence type="ECO:0000313" key="2">
    <source>
        <dbReference type="EMBL" id="KAK0751381.1"/>
    </source>
</evidence>
<reference evidence="2" key="1">
    <citation type="submission" date="2023-06" db="EMBL/GenBank/DDBJ databases">
        <title>Genome-scale phylogeny and comparative genomics of the fungal order Sordariales.</title>
        <authorList>
            <consortium name="Lawrence Berkeley National Laboratory"/>
            <person name="Hensen N."/>
            <person name="Bonometti L."/>
            <person name="Westerberg I."/>
            <person name="Brannstrom I.O."/>
            <person name="Guillou S."/>
            <person name="Cros-Aarteil S."/>
            <person name="Calhoun S."/>
            <person name="Haridas S."/>
            <person name="Kuo A."/>
            <person name="Mondo S."/>
            <person name="Pangilinan J."/>
            <person name="Riley R."/>
            <person name="LaButti K."/>
            <person name="Andreopoulos B."/>
            <person name="Lipzen A."/>
            <person name="Chen C."/>
            <person name="Yanf M."/>
            <person name="Daum C."/>
            <person name="Ng V."/>
            <person name="Clum A."/>
            <person name="Steindorff A."/>
            <person name="Ohm R."/>
            <person name="Martin F."/>
            <person name="Silar P."/>
            <person name="Natvig D."/>
            <person name="Lalanne C."/>
            <person name="Gautier V."/>
            <person name="Ament-velasquez S.L."/>
            <person name="Kruys A."/>
            <person name="Hutchinson M.I."/>
            <person name="Powell A.J."/>
            <person name="Barry K."/>
            <person name="Miller A.N."/>
            <person name="Grigoriev I.V."/>
            <person name="Debuchy R."/>
            <person name="Gladieux P."/>
            <person name="Thoren M.H."/>
            <person name="Johannesson H."/>
        </authorList>
    </citation>
    <scope>NUCLEOTIDE SEQUENCE</scope>
    <source>
        <strain evidence="2">SMH3187-1</strain>
    </source>
</reference>
<sequence>MKAVLFYLQIAVFSLAAHALPSVIIKPELVTALEDPEAPPEPPVIHFVPAQQQNATIGPLRRGDDRYTEVTAYTASSNCQGGGKTHTWRFYIDQQEGCITFQDGGLRWRMYSLLYSGEFSSFAMYTSSNCNGGAPDNSIKYN</sequence>
<dbReference type="Proteomes" id="UP001172155">
    <property type="component" value="Unassembled WGS sequence"/>
</dbReference>
<proteinExistence type="predicted"/>
<evidence type="ECO:0000256" key="1">
    <source>
        <dbReference type="SAM" id="SignalP"/>
    </source>
</evidence>
<comment type="caution">
    <text evidence="2">The sequence shown here is derived from an EMBL/GenBank/DDBJ whole genome shotgun (WGS) entry which is preliminary data.</text>
</comment>
<protein>
    <recommendedName>
        <fullName evidence="4">AA1-like domain-containing protein</fullName>
    </recommendedName>
</protein>
<feature type="chain" id="PRO_5041258209" description="AA1-like domain-containing protein" evidence="1">
    <location>
        <begin position="20"/>
        <end position="142"/>
    </location>
</feature>
<keyword evidence="1" id="KW-0732">Signal</keyword>
<evidence type="ECO:0008006" key="4">
    <source>
        <dbReference type="Google" id="ProtNLM"/>
    </source>
</evidence>
<accession>A0AA40KA66</accession>
<dbReference type="AlphaFoldDB" id="A0AA40KA66"/>
<gene>
    <name evidence="2" type="ORF">B0T18DRAFT_387514</name>
</gene>
<keyword evidence="3" id="KW-1185">Reference proteome</keyword>
<evidence type="ECO:0000313" key="3">
    <source>
        <dbReference type="Proteomes" id="UP001172155"/>
    </source>
</evidence>
<feature type="signal peptide" evidence="1">
    <location>
        <begin position="1"/>
        <end position="19"/>
    </location>
</feature>
<name>A0AA40KA66_9PEZI</name>
<organism evidence="2 3">
    <name type="scientific">Schizothecium vesticola</name>
    <dbReference type="NCBI Taxonomy" id="314040"/>
    <lineage>
        <taxon>Eukaryota</taxon>
        <taxon>Fungi</taxon>
        <taxon>Dikarya</taxon>
        <taxon>Ascomycota</taxon>
        <taxon>Pezizomycotina</taxon>
        <taxon>Sordariomycetes</taxon>
        <taxon>Sordariomycetidae</taxon>
        <taxon>Sordariales</taxon>
        <taxon>Schizotheciaceae</taxon>
        <taxon>Schizothecium</taxon>
    </lineage>
</organism>
<dbReference type="EMBL" id="JAUKUD010000002">
    <property type="protein sequence ID" value="KAK0751381.1"/>
    <property type="molecule type" value="Genomic_DNA"/>
</dbReference>